<dbReference type="AlphaFoldDB" id="A0A1E3JIH7"/>
<gene>
    <name evidence="3" type="ORF">L198_02943</name>
</gene>
<dbReference type="InterPro" id="IPR001155">
    <property type="entry name" value="OxRdtase_FMN_N"/>
</dbReference>
<name>A0A1E3JIH7_9TREE</name>
<dbReference type="RefSeq" id="XP_019032815.1">
    <property type="nucleotide sequence ID" value="XM_019175083.1"/>
</dbReference>
<dbReference type="OrthoDB" id="276546at2759"/>
<accession>A0A1E3JIH7</accession>
<dbReference type="EMBL" id="AWGH01000007">
    <property type="protein sequence ID" value="ODO00623.1"/>
    <property type="molecule type" value="Genomic_DNA"/>
</dbReference>
<evidence type="ECO:0000313" key="4">
    <source>
        <dbReference type="Proteomes" id="UP000094819"/>
    </source>
</evidence>
<organism evidence="3 4">
    <name type="scientific">Cryptococcus wingfieldii CBS 7118</name>
    <dbReference type="NCBI Taxonomy" id="1295528"/>
    <lineage>
        <taxon>Eukaryota</taxon>
        <taxon>Fungi</taxon>
        <taxon>Dikarya</taxon>
        <taxon>Basidiomycota</taxon>
        <taxon>Agaricomycotina</taxon>
        <taxon>Tremellomycetes</taxon>
        <taxon>Tremellales</taxon>
        <taxon>Cryptococcaceae</taxon>
        <taxon>Cryptococcus</taxon>
    </lineage>
</organism>
<comment type="caution">
    <text evidence="3">The sequence shown here is derived from an EMBL/GenBank/DDBJ whole genome shotgun (WGS) entry which is preliminary data.</text>
</comment>
<evidence type="ECO:0000256" key="1">
    <source>
        <dbReference type="SAM" id="MobiDB-lite"/>
    </source>
</evidence>
<proteinExistence type="predicted"/>
<protein>
    <recommendedName>
        <fullName evidence="2">NADH:flavin oxidoreductase/NADH oxidase N-terminal domain-containing protein</fullName>
    </recommendedName>
</protein>
<dbReference type="Proteomes" id="UP000094819">
    <property type="component" value="Unassembled WGS sequence"/>
</dbReference>
<dbReference type="InterPro" id="IPR013785">
    <property type="entry name" value="Aldolase_TIM"/>
</dbReference>
<dbReference type="GeneID" id="30192156"/>
<reference evidence="3 4" key="1">
    <citation type="submission" date="2016-06" db="EMBL/GenBank/DDBJ databases">
        <title>Evolution of pathogenesis and genome organization in the Tremellales.</title>
        <authorList>
            <person name="Cuomo C."/>
            <person name="Litvintseva A."/>
            <person name="Heitman J."/>
            <person name="Chen Y."/>
            <person name="Sun S."/>
            <person name="Springer D."/>
            <person name="Dromer F."/>
            <person name="Young S."/>
            <person name="Zeng Q."/>
            <person name="Chapman S."/>
            <person name="Gujja S."/>
            <person name="Saif S."/>
            <person name="Birren B."/>
        </authorList>
    </citation>
    <scope>NUCLEOTIDE SEQUENCE [LARGE SCALE GENOMIC DNA]</scope>
    <source>
        <strain evidence="3 4">CBS 7118</strain>
    </source>
</reference>
<evidence type="ECO:0000313" key="3">
    <source>
        <dbReference type="EMBL" id="ODO00623.1"/>
    </source>
</evidence>
<feature type="domain" description="NADH:flavin oxidoreductase/NADH oxidase N-terminal" evidence="2">
    <location>
        <begin position="71"/>
        <end position="114"/>
    </location>
</feature>
<dbReference type="GO" id="GO:0010181">
    <property type="term" value="F:FMN binding"/>
    <property type="evidence" value="ECO:0007669"/>
    <property type="project" value="InterPro"/>
</dbReference>
<dbReference type="Gene3D" id="3.20.20.70">
    <property type="entry name" value="Aldolase class I"/>
    <property type="match status" value="1"/>
</dbReference>
<dbReference type="SUPFAM" id="SSF51395">
    <property type="entry name" value="FMN-linked oxidoreductases"/>
    <property type="match status" value="1"/>
</dbReference>
<dbReference type="GO" id="GO:0016491">
    <property type="term" value="F:oxidoreductase activity"/>
    <property type="evidence" value="ECO:0007669"/>
    <property type="project" value="InterPro"/>
</dbReference>
<dbReference type="Pfam" id="PF00724">
    <property type="entry name" value="Oxidored_FMN"/>
    <property type="match status" value="1"/>
</dbReference>
<feature type="region of interest" description="Disordered" evidence="1">
    <location>
        <begin position="1"/>
        <end position="30"/>
    </location>
</feature>
<evidence type="ECO:0000259" key="2">
    <source>
        <dbReference type="Pfam" id="PF00724"/>
    </source>
</evidence>
<feature type="compositionally biased region" description="Polar residues" evidence="1">
    <location>
        <begin position="11"/>
        <end position="20"/>
    </location>
</feature>
<keyword evidence="4" id="KW-1185">Reference proteome</keyword>
<sequence length="114" mass="12395">MDTMAQALSLDHNSTKNSPTPRGHFQEPTVTGGQIQTFDLGQSVVYIDDTGEPSFPSVLPQQPTMLQQTSKLFSPIAVGSLDLQNRVVMAPMTRGRANAVGGVIADYTYEYYAQ</sequence>